<organism evidence="2 3">
    <name type="scientific">Marinobacterium aestuariivivens</name>
    <dbReference type="NCBI Taxonomy" id="1698799"/>
    <lineage>
        <taxon>Bacteria</taxon>
        <taxon>Pseudomonadati</taxon>
        <taxon>Pseudomonadota</taxon>
        <taxon>Gammaproteobacteria</taxon>
        <taxon>Oceanospirillales</taxon>
        <taxon>Oceanospirillaceae</taxon>
        <taxon>Marinobacterium</taxon>
    </lineage>
</organism>
<evidence type="ECO:0000256" key="1">
    <source>
        <dbReference type="SAM" id="MobiDB-lite"/>
    </source>
</evidence>
<accession>A0ABW2A966</accession>
<feature type="compositionally biased region" description="Basic and acidic residues" evidence="1">
    <location>
        <begin position="29"/>
        <end position="41"/>
    </location>
</feature>
<keyword evidence="3" id="KW-1185">Reference proteome</keyword>
<evidence type="ECO:0000313" key="2">
    <source>
        <dbReference type="EMBL" id="MFC6674051.1"/>
    </source>
</evidence>
<dbReference type="RefSeq" id="WP_379914214.1">
    <property type="nucleotide sequence ID" value="NZ_JBHSWE010000002.1"/>
</dbReference>
<name>A0ABW2A966_9GAMM</name>
<evidence type="ECO:0000313" key="3">
    <source>
        <dbReference type="Proteomes" id="UP001596422"/>
    </source>
</evidence>
<reference evidence="3" key="1">
    <citation type="journal article" date="2019" name="Int. J. Syst. Evol. Microbiol.">
        <title>The Global Catalogue of Microorganisms (GCM) 10K type strain sequencing project: providing services to taxonomists for standard genome sequencing and annotation.</title>
        <authorList>
            <consortium name="The Broad Institute Genomics Platform"/>
            <consortium name="The Broad Institute Genome Sequencing Center for Infectious Disease"/>
            <person name="Wu L."/>
            <person name="Ma J."/>
        </authorList>
    </citation>
    <scope>NUCLEOTIDE SEQUENCE [LARGE SCALE GENOMIC DNA]</scope>
    <source>
        <strain evidence="3">NBRC 111756</strain>
    </source>
</reference>
<dbReference type="Proteomes" id="UP001596422">
    <property type="component" value="Unassembled WGS sequence"/>
</dbReference>
<sequence>MLRTDRNPQGGETIKIAAVKKQLQSGLGPERRSERQVNLSHVKEKDPLPSRRLVAKAEGEHYYVPFLLTMLGLICGLGQEWRWRDSIKTTTLITLVIMIAGVYA</sequence>
<comment type="caution">
    <text evidence="2">The sequence shown here is derived from an EMBL/GenBank/DDBJ whole genome shotgun (WGS) entry which is preliminary data.</text>
</comment>
<protein>
    <submittedName>
        <fullName evidence="2">Uncharacterized protein</fullName>
    </submittedName>
</protein>
<dbReference type="EMBL" id="JBHSWE010000002">
    <property type="protein sequence ID" value="MFC6674051.1"/>
    <property type="molecule type" value="Genomic_DNA"/>
</dbReference>
<feature type="region of interest" description="Disordered" evidence="1">
    <location>
        <begin position="22"/>
        <end position="41"/>
    </location>
</feature>
<proteinExistence type="predicted"/>
<gene>
    <name evidence="2" type="ORF">ACFQDL_31110</name>
</gene>